<evidence type="ECO:0000256" key="11">
    <source>
        <dbReference type="RuleBase" id="RU003357"/>
    </source>
</evidence>
<dbReference type="PROSITE" id="PS52016">
    <property type="entry name" value="TONB_DEPENDENT_REC_3"/>
    <property type="match status" value="1"/>
</dbReference>
<dbReference type="Pfam" id="PF07715">
    <property type="entry name" value="Plug"/>
    <property type="match status" value="1"/>
</dbReference>
<evidence type="ECO:0000256" key="5">
    <source>
        <dbReference type="ARBA" id="ARBA00022729"/>
    </source>
</evidence>
<proteinExistence type="inferred from homology"/>
<dbReference type="GO" id="GO:0044718">
    <property type="term" value="P:siderophore transmembrane transport"/>
    <property type="evidence" value="ECO:0007669"/>
    <property type="project" value="TreeGrafter"/>
</dbReference>
<dbReference type="AlphaFoldDB" id="A0A2D3NB49"/>
<accession>A0A2D3NB49</accession>
<keyword evidence="7 10" id="KW-0472">Membrane</keyword>
<keyword evidence="6 11" id="KW-0798">TonB box</keyword>
<dbReference type="GO" id="GO:0015344">
    <property type="term" value="F:siderophore uptake transmembrane transporter activity"/>
    <property type="evidence" value="ECO:0007669"/>
    <property type="project" value="TreeGrafter"/>
</dbReference>
<feature type="domain" description="TonB-dependent receptor-like beta-barrel" evidence="12">
    <location>
        <begin position="229"/>
        <end position="664"/>
    </location>
</feature>
<dbReference type="InterPro" id="IPR037066">
    <property type="entry name" value="Plug_dom_sf"/>
</dbReference>
<keyword evidence="9 10" id="KW-0998">Cell outer membrane</keyword>
<keyword evidence="2 10" id="KW-0813">Transport</keyword>
<dbReference type="PANTHER" id="PTHR30069:SF29">
    <property type="entry name" value="HEMOGLOBIN AND HEMOGLOBIN-HAPTOGLOBIN-BINDING PROTEIN 1-RELATED"/>
    <property type="match status" value="1"/>
</dbReference>
<keyword evidence="5" id="KW-0732">Signal</keyword>
<keyword evidence="8 14" id="KW-0675">Receptor</keyword>
<gene>
    <name evidence="14" type="ORF">CTM50_05865</name>
</gene>
<comment type="subcellular location">
    <subcellularLocation>
        <location evidence="1 10">Cell outer membrane</location>
        <topology evidence="1 10">Multi-pass membrane protein</topology>
    </subcellularLocation>
</comment>
<dbReference type="InterPro" id="IPR000531">
    <property type="entry name" value="Beta-barrel_TonB"/>
</dbReference>
<evidence type="ECO:0000256" key="10">
    <source>
        <dbReference type="PROSITE-ProRule" id="PRU01360"/>
    </source>
</evidence>
<sequence length="690" mass="77390">MYKPILNKRSVLKFTHFSNRGYSLFAVLGKEVIIGVLSVATLQHATAHNVSNEALQTSSDSTVTNKQVMLDEVSVTGTRAPLTVSQQARMVTVLSREDIQAAPVQSVNDLLKYAVGVDVRQKGALGALTDVSIRGGNSEQITVLLNGINICDAQTAHNTFDFPVDISEIERIEVLEGPAGRVYGTSSLLGAINIVTKTPPSSSLSARIEGGSYGYLAAGARANIAQRRWNNQLSGSFTRSDGYLRNKANKLNADYKTSKAFYQGNYNDSQIAVRWHAGMSVKDFGANTFYAAKYDDQFEHTFKTFTALQAENKQGKFHIRPSIYWNRSMDRFELFRGAPQKYAYNYHRTDVYGVNLNAYFDWSLGRTAFGAELRHEELVSTNLGEKLERPHHIHGTDRDYTNGINRTNLQFVLEHNIILSRFTLSAGVIAVKNSQADMNMRVYPGIDASYRMGNAWKVYASYNTSLRMPSFTELFYSVGGHKADKHLKPEELSALEAGLKYNAHGISGKTSIFYNQQKNLIDWISDGTLDANGSPLWKSVNFGRINVVGFEASLSFDCRTLMPSQRFLKQFSLAYCYLNQNEKEHKGITSKYVLEYVKNKMVANLQLNLWRNLDLGLNYRLLHRMGGYIDTNNQRHNYATYGILDARLSWNTSKWTAFAAANNLLNRTYVDYGNVPQPGTWITAGISIQM</sequence>
<evidence type="ECO:0000256" key="3">
    <source>
        <dbReference type="ARBA" id="ARBA00022452"/>
    </source>
</evidence>
<evidence type="ECO:0000256" key="9">
    <source>
        <dbReference type="ARBA" id="ARBA00023237"/>
    </source>
</evidence>
<evidence type="ECO:0000259" key="12">
    <source>
        <dbReference type="Pfam" id="PF00593"/>
    </source>
</evidence>
<dbReference type="InterPro" id="IPR039426">
    <property type="entry name" value="TonB-dep_rcpt-like"/>
</dbReference>
<protein>
    <submittedName>
        <fullName evidence="14">TonB-dependent receptor</fullName>
    </submittedName>
</protein>
<evidence type="ECO:0000256" key="6">
    <source>
        <dbReference type="ARBA" id="ARBA00023077"/>
    </source>
</evidence>
<evidence type="ECO:0000256" key="1">
    <source>
        <dbReference type="ARBA" id="ARBA00004571"/>
    </source>
</evidence>
<evidence type="ECO:0000256" key="7">
    <source>
        <dbReference type="ARBA" id="ARBA00023136"/>
    </source>
</evidence>
<dbReference type="PANTHER" id="PTHR30069">
    <property type="entry name" value="TONB-DEPENDENT OUTER MEMBRANE RECEPTOR"/>
    <property type="match status" value="1"/>
</dbReference>
<dbReference type="Gene3D" id="2.40.170.20">
    <property type="entry name" value="TonB-dependent receptor, beta-barrel domain"/>
    <property type="match status" value="1"/>
</dbReference>
<dbReference type="Pfam" id="PF00593">
    <property type="entry name" value="TonB_dep_Rec_b-barrel"/>
    <property type="match status" value="1"/>
</dbReference>
<name>A0A2D3NB49_PREIN</name>
<reference evidence="14 15" key="1">
    <citation type="submission" date="2017-11" db="EMBL/GenBank/DDBJ databases">
        <title>Genome sequencing of Prevotella intermedia KCOM 2033.</title>
        <authorList>
            <person name="Kook J.-K."/>
            <person name="Park S.-N."/>
            <person name="Lim Y.K."/>
        </authorList>
    </citation>
    <scope>NUCLEOTIDE SEQUENCE [LARGE SCALE GENOMIC DNA]</scope>
    <source>
        <strain evidence="14 15">KCOM 2033</strain>
    </source>
</reference>
<dbReference type="Gene3D" id="2.170.130.10">
    <property type="entry name" value="TonB-dependent receptor, plug domain"/>
    <property type="match status" value="1"/>
</dbReference>
<organism evidence="14 15">
    <name type="scientific">Prevotella intermedia</name>
    <dbReference type="NCBI Taxonomy" id="28131"/>
    <lineage>
        <taxon>Bacteria</taxon>
        <taxon>Pseudomonadati</taxon>
        <taxon>Bacteroidota</taxon>
        <taxon>Bacteroidia</taxon>
        <taxon>Bacteroidales</taxon>
        <taxon>Prevotellaceae</taxon>
        <taxon>Prevotella</taxon>
    </lineage>
</organism>
<keyword evidence="3 10" id="KW-1134">Transmembrane beta strand</keyword>
<dbReference type="Proteomes" id="UP000229323">
    <property type="component" value="Chromosome"/>
</dbReference>
<keyword evidence="4 10" id="KW-0812">Transmembrane</keyword>
<dbReference type="GO" id="GO:0009279">
    <property type="term" value="C:cell outer membrane"/>
    <property type="evidence" value="ECO:0007669"/>
    <property type="project" value="UniProtKB-SubCell"/>
</dbReference>
<dbReference type="SUPFAM" id="SSF56935">
    <property type="entry name" value="Porins"/>
    <property type="match status" value="1"/>
</dbReference>
<dbReference type="InterPro" id="IPR012910">
    <property type="entry name" value="Plug_dom"/>
</dbReference>
<feature type="domain" description="TonB-dependent receptor plug" evidence="13">
    <location>
        <begin position="85"/>
        <end position="190"/>
    </location>
</feature>
<evidence type="ECO:0000313" key="14">
    <source>
        <dbReference type="EMBL" id="ATV52602.1"/>
    </source>
</evidence>
<dbReference type="RefSeq" id="WP_100023023.1">
    <property type="nucleotide sequence ID" value="NZ_CP024696.1"/>
</dbReference>
<dbReference type="EMBL" id="CP024696">
    <property type="protein sequence ID" value="ATV52602.1"/>
    <property type="molecule type" value="Genomic_DNA"/>
</dbReference>
<evidence type="ECO:0000256" key="4">
    <source>
        <dbReference type="ARBA" id="ARBA00022692"/>
    </source>
</evidence>
<comment type="similarity">
    <text evidence="10 11">Belongs to the TonB-dependent receptor family.</text>
</comment>
<evidence type="ECO:0000259" key="13">
    <source>
        <dbReference type="Pfam" id="PF07715"/>
    </source>
</evidence>
<evidence type="ECO:0000313" key="15">
    <source>
        <dbReference type="Proteomes" id="UP000229323"/>
    </source>
</evidence>
<dbReference type="InterPro" id="IPR036942">
    <property type="entry name" value="Beta-barrel_TonB_sf"/>
</dbReference>
<evidence type="ECO:0000256" key="8">
    <source>
        <dbReference type="ARBA" id="ARBA00023170"/>
    </source>
</evidence>
<evidence type="ECO:0000256" key="2">
    <source>
        <dbReference type="ARBA" id="ARBA00022448"/>
    </source>
</evidence>